<dbReference type="SUPFAM" id="SSF88946">
    <property type="entry name" value="Sigma2 domain of RNA polymerase sigma factors"/>
    <property type="match status" value="1"/>
</dbReference>
<dbReference type="CDD" id="cd06171">
    <property type="entry name" value="Sigma70_r4"/>
    <property type="match status" value="1"/>
</dbReference>
<comment type="caution">
    <text evidence="8">The sequence shown here is derived from an EMBL/GenBank/DDBJ whole genome shotgun (WGS) entry which is preliminary data.</text>
</comment>
<feature type="domain" description="RNA polymerase sigma factor 70 region 4 type 2" evidence="7">
    <location>
        <begin position="114"/>
        <end position="165"/>
    </location>
</feature>
<evidence type="ECO:0000259" key="7">
    <source>
        <dbReference type="Pfam" id="PF08281"/>
    </source>
</evidence>
<dbReference type="Pfam" id="PF04542">
    <property type="entry name" value="Sigma70_r2"/>
    <property type="match status" value="1"/>
</dbReference>
<dbReference type="GO" id="GO:0016987">
    <property type="term" value="F:sigma factor activity"/>
    <property type="evidence" value="ECO:0007669"/>
    <property type="project" value="UniProtKB-KW"/>
</dbReference>
<feature type="domain" description="RNA polymerase sigma-70 region 2" evidence="6">
    <location>
        <begin position="19"/>
        <end position="83"/>
    </location>
</feature>
<evidence type="ECO:0000256" key="3">
    <source>
        <dbReference type="ARBA" id="ARBA00023082"/>
    </source>
</evidence>
<dbReference type="NCBIfam" id="TIGR02937">
    <property type="entry name" value="sigma70-ECF"/>
    <property type="match status" value="1"/>
</dbReference>
<protein>
    <recommendedName>
        <fullName evidence="10">RNA polymerase sigma factor</fullName>
    </recommendedName>
</protein>
<keyword evidence="3" id="KW-0731">Sigma factor</keyword>
<evidence type="ECO:0000259" key="6">
    <source>
        <dbReference type="Pfam" id="PF04542"/>
    </source>
</evidence>
<name>A0A2N3Q1M9_9PROT</name>
<dbReference type="GO" id="GO:0003677">
    <property type="term" value="F:DNA binding"/>
    <property type="evidence" value="ECO:0007669"/>
    <property type="project" value="UniProtKB-KW"/>
</dbReference>
<evidence type="ECO:0000313" key="9">
    <source>
        <dbReference type="Proteomes" id="UP000233293"/>
    </source>
</evidence>
<sequence length="186" mass="20338">MSVPKVVDMAAVVLEELAAHRKTVRGVLIRLVKDEDLADDLVQEALLRASRAADGMRLEASPATWLTAIALNVARDHFRAVKRMPPLTSLDQATDIPVPHHPEGDILQAEMSGCILRHVARLPERQRDAVLLHNFAGCNHQEIAVALGVSEGNARIILHRGLAALRVSLSAECMLDFGADIPCERR</sequence>
<dbReference type="Gene3D" id="1.10.1740.10">
    <property type="match status" value="1"/>
</dbReference>
<dbReference type="AlphaFoldDB" id="A0A2N3Q1M9"/>
<dbReference type="Pfam" id="PF08281">
    <property type="entry name" value="Sigma70_r4_2"/>
    <property type="match status" value="1"/>
</dbReference>
<dbReference type="InterPro" id="IPR036388">
    <property type="entry name" value="WH-like_DNA-bd_sf"/>
</dbReference>
<dbReference type="Proteomes" id="UP000233293">
    <property type="component" value="Unassembled WGS sequence"/>
</dbReference>
<dbReference type="InterPro" id="IPR014284">
    <property type="entry name" value="RNA_pol_sigma-70_dom"/>
</dbReference>
<dbReference type="PANTHER" id="PTHR43133:SF8">
    <property type="entry name" value="RNA POLYMERASE SIGMA FACTOR HI_1459-RELATED"/>
    <property type="match status" value="1"/>
</dbReference>
<evidence type="ECO:0008006" key="10">
    <source>
        <dbReference type="Google" id="ProtNLM"/>
    </source>
</evidence>
<dbReference type="GO" id="GO:0006352">
    <property type="term" value="P:DNA-templated transcription initiation"/>
    <property type="evidence" value="ECO:0007669"/>
    <property type="project" value="InterPro"/>
</dbReference>
<proteinExistence type="inferred from homology"/>
<dbReference type="PANTHER" id="PTHR43133">
    <property type="entry name" value="RNA POLYMERASE ECF-TYPE SIGMA FACTO"/>
    <property type="match status" value="1"/>
</dbReference>
<dbReference type="EMBL" id="PIUM01000001">
    <property type="protein sequence ID" value="PKU26564.1"/>
    <property type="molecule type" value="Genomic_DNA"/>
</dbReference>
<reference evidence="9" key="1">
    <citation type="submission" date="2017-12" db="EMBL/GenBank/DDBJ databases">
        <title>Draft genome sequence of Telmatospirillum siberiense 26-4b1T, an acidotolerant peatland alphaproteobacterium potentially involved in sulfur cycling.</title>
        <authorList>
            <person name="Hausmann B."/>
            <person name="Pjevac P."/>
            <person name="Schreck K."/>
            <person name="Herbold C.W."/>
            <person name="Daims H."/>
            <person name="Wagner M."/>
            <person name="Pester M."/>
            <person name="Loy A."/>
        </authorList>
    </citation>
    <scope>NUCLEOTIDE SEQUENCE [LARGE SCALE GENOMIC DNA]</scope>
    <source>
        <strain evidence="9">26-4b1</strain>
    </source>
</reference>
<evidence type="ECO:0000256" key="4">
    <source>
        <dbReference type="ARBA" id="ARBA00023125"/>
    </source>
</evidence>
<comment type="similarity">
    <text evidence="1">Belongs to the sigma-70 factor family. ECF subfamily.</text>
</comment>
<accession>A0A2N3Q1M9</accession>
<dbReference type="SUPFAM" id="SSF88659">
    <property type="entry name" value="Sigma3 and sigma4 domains of RNA polymerase sigma factors"/>
    <property type="match status" value="1"/>
</dbReference>
<organism evidence="8 9">
    <name type="scientific">Telmatospirillum siberiense</name>
    <dbReference type="NCBI Taxonomy" id="382514"/>
    <lineage>
        <taxon>Bacteria</taxon>
        <taxon>Pseudomonadati</taxon>
        <taxon>Pseudomonadota</taxon>
        <taxon>Alphaproteobacteria</taxon>
        <taxon>Rhodospirillales</taxon>
        <taxon>Rhodospirillaceae</taxon>
        <taxon>Telmatospirillum</taxon>
    </lineage>
</organism>
<evidence type="ECO:0000256" key="2">
    <source>
        <dbReference type="ARBA" id="ARBA00023015"/>
    </source>
</evidence>
<gene>
    <name evidence="8" type="ORF">CWS72_01625</name>
</gene>
<evidence type="ECO:0000313" key="8">
    <source>
        <dbReference type="EMBL" id="PKU26564.1"/>
    </source>
</evidence>
<keyword evidence="5" id="KW-0804">Transcription</keyword>
<keyword evidence="9" id="KW-1185">Reference proteome</keyword>
<dbReference type="Gene3D" id="1.10.10.10">
    <property type="entry name" value="Winged helix-like DNA-binding domain superfamily/Winged helix DNA-binding domain"/>
    <property type="match status" value="1"/>
</dbReference>
<keyword evidence="4" id="KW-0238">DNA-binding</keyword>
<keyword evidence="2" id="KW-0805">Transcription regulation</keyword>
<dbReference type="InterPro" id="IPR013324">
    <property type="entry name" value="RNA_pol_sigma_r3/r4-like"/>
</dbReference>
<evidence type="ECO:0000256" key="1">
    <source>
        <dbReference type="ARBA" id="ARBA00010641"/>
    </source>
</evidence>
<dbReference type="InterPro" id="IPR013249">
    <property type="entry name" value="RNA_pol_sigma70_r4_t2"/>
</dbReference>
<evidence type="ECO:0000256" key="5">
    <source>
        <dbReference type="ARBA" id="ARBA00023163"/>
    </source>
</evidence>
<dbReference type="InterPro" id="IPR039425">
    <property type="entry name" value="RNA_pol_sigma-70-like"/>
</dbReference>
<dbReference type="InterPro" id="IPR013325">
    <property type="entry name" value="RNA_pol_sigma_r2"/>
</dbReference>
<dbReference type="InterPro" id="IPR007627">
    <property type="entry name" value="RNA_pol_sigma70_r2"/>
</dbReference>